<evidence type="ECO:0000256" key="5">
    <source>
        <dbReference type="ARBA" id="ARBA00023136"/>
    </source>
</evidence>
<proteinExistence type="predicted"/>
<dbReference type="Proteomes" id="UP001220610">
    <property type="component" value="Chromosome"/>
</dbReference>
<organism evidence="7 8">
    <name type="scientific">Candidatus Pseudobacter hemicellulosilyticus</name>
    <dbReference type="NCBI Taxonomy" id="3121375"/>
    <lineage>
        <taxon>Bacteria</taxon>
        <taxon>Pseudomonadati</taxon>
        <taxon>Bacteroidota</taxon>
        <taxon>Chitinophagia</taxon>
        <taxon>Chitinophagales</taxon>
        <taxon>Chitinophagaceae</taxon>
        <taxon>Pseudobacter</taxon>
    </lineage>
</organism>
<dbReference type="InterPro" id="IPR051981">
    <property type="entry name" value="Glycosyltransf_32"/>
</dbReference>
<sequence length="241" mass="27599">MTDTNNIIQSLWIGKALSDMEQLCIESYLQNGHAFHLYAYAGIENVPAGTVLCNANEVIHHSRIFLDNRGSVASFADWFRYQLLYEKGGWWVDMDTVCLQYFSIEAPCCFVTEGAMNGREGKITNGYIKSYPGNSILKDCLEFILAADHGAVQWGSFGPALLQEMVQRNDGMAFVQPPAGFNPVHWFEMYKLITRQENLDCSRAFGVHLWNEIWRLGYLDKNATYHPDSLYERLKRTYLLL</sequence>
<name>A0AAJ5WNA9_9BACT</name>
<keyword evidence="5" id="KW-0472">Membrane</keyword>
<dbReference type="SUPFAM" id="SSF53448">
    <property type="entry name" value="Nucleotide-diphospho-sugar transferases"/>
    <property type="match status" value="1"/>
</dbReference>
<gene>
    <name evidence="7" type="ORF">P0Y53_13735</name>
</gene>
<protein>
    <submittedName>
        <fullName evidence="7">Glycosyltransferase</fullName>
    </submittedName>
</protein>
<dbReference type="EMBL" id="CP119311">
    <property type="protein sequence ID" value="WEK33548.1"/>
    <property type="molecule type" value="Genomic_DNA"/>
</dbReference>
<reference evidence="7" key="1">
    <citation type="submission" date="2023-03" db="EMBL/GenBank/DDBJ databases">
        <title>Andean soil-derived lignocellulolytic bacterial consortium as a source of novel taxa and putative plastic-active enzymes.</title>
        <authorList>
            <person name="Diaz-Garcia L."/>
            <person name="Chuvochina M."/>
            <person name="Feuerriegel G."/>
            <person name="Bunk B."/>
            <person name="Sproer C."/>
            <person name="Streit W.R."/>
            <person name="Rodriguez L.M."/>
            <person name="Overmann J."/>
            <person name="Jimenez D.J."/>
        </authorList>
    </citation>
    <scope>NUCLEOTIDE SEQUENCE</scope>
    <source>
        <strain evidence="7">MAG 7</strain>
    </source>
</reference>
<dbReference type="InterPro" id="IPR007652">
    <property type="entry name" value="A1-4-GlycosylTfrase_dom"/>
</dbReference>
<accession>A0AAJ5WNA9</accession>
<comment type="subcellular location">
    <subcellularLocation>
        <location evidence="1">Golgi apparatus membrane</location>
        <topology evidence="1">Single-pass type II membrane protein</topology>
    </subcellularLocation>
</comment>
<dbReference type="AlphaFoldDB" id="A0AAJ5WNA9"/>
<evidence type="ECO:0000256" key="4">
    <source>
        <dbReference type="ARBA" id="ARBA00023034"/>
    </source>
</evidence>
<dbReference type="PANTHER" id="PTHR12042:SF21">
    <property type="entry name" value="ALPHA1,4-GALACTOSYLTRANSFERASE 1-RELATED"/>
    <property type="match status" value="1"/>
</dbReference>
<dbReference type="InterPro" id="IPR007577">
    <property type="entry name" value="GlycoTrfase_DXD_sugar-bd_CS"/>
</dbReference>
<dbReference type="Pfam" id="PF04572">
    <property type="entry name" value="Gb3_synth"/>
    <property type="match status" value="1"/>
</dbReference>
<dbReference type="Pfam" id="PF04488">
    <property type="entry name" value="Gly_transf_sug"/>
    <property type="match status" value="1"/>
</dbReference>
<dbReference type="GO" id="GO:0016020">
    <property type="term" value="C:membrane"/>
    <property type="evidence" value="ECO:0007669"/>
    <property type="project" value="GOC"/>
</dbReference>
<keyword evidence="4" id="KW-0333">Golgi apparatus</keyword>
<evidence type="ECO:0000256" key="3">
    <source>
        <dbReference type="ARBA" id="ARBA00022679"/>
    </source>
</evidence>
<keyword evidence="2" id="KW-0328">Glycosyltransferase</keyword>
<feature type="domain" description="Alpha 1,4-glycosyltransferase" evidence="6">
    <location>
        <begin position="133"/>
        <end position="237"/>
    </location>
</feature>
<evidence type="ECO:0000256" key="1">
    <source>
        <dbReference type="ARBA" id="ARBA00004323"/>
    </source>
</evidence>
<dbReference type="GO" id="GO:0016758">
    <property type="term" value="F:hexosyltransferase activity"/>
    <property type="evidence" value="ECO:0007669"/>
    <property type="project" value="TreeGrafter"/>
</dbReference>
<dbReference type="Gene3D" id="3.90.550.20">
    <property type="match status" value="1"/>
</dbReference>
<dbReference type="PANTHER" id="PTHR12042">
    <property type="entry name" value="LACTOSYLCERAMIDE 4-ALPHA-GALACTOSYLTRANSFERASE ALPHA- 1,4-GALACTOSYLTRANSFERASE"/>
    <property type="match status" value="1"/>
</dbReference>
<evidence type="ECO:0000259" key="6">
    <source>
        <dbReference type="Pfam" id="PF04572"/>
    </source>
</evidence>
<dbReference type="GO" id="GO:0006688">
    <property type="term" value="P:glycosphingolipid biosynthetic process"/>
    <property type="evidence" value="ECO:0007669"/>
    <property type="project" value="TreeGrafter"/>
</dbReference>
<evidence type="ECO:0000313" key="8">
    <source>
        <dbReference type="Proteomes" id="UP001220610"/>
    </source>
</evidence>
<dbReference type="InterPro" id="IPR029044">
    <property type="entry name" value="Nucleotide-diphossugar_trans"/>
</dbReference>
<keyword evidence="3" id="KW-0808">Transferase</keyword>
<evidence type="ECO:0000256" key="2">
    <source>
        <dbReference type="ARBA" id="ARBA00022676"/>
    </source>
</evidence>
<evidence type="ECO:0000313" key="7">
    <source>
        <dbReference type="EMBL" id="WEK33548.1"/>
    </source>
</evidence>